<dbReference type="HOGENOM" id="CLU_2450721_0_0_10"/>
<evidence type="ECO:0000313" key="2">
    <source>
        <dbReference type="EMBL" id="EDP96488.1"/>
    </source>
</evidence>
<dbReference type="Proteomes" id="UP000002945">
    <property type="component" value="Unassembled WGS sequence"/>
</dbReference>
<dbReference type="STRING" id="391587.KAOT1_03727"/>
<protein>
    <submittedName>
        <fullName evidence="2">Uncharacterized protein</fullName>
    </submittedName>
</protein>
<keyword evidence="1" id="KW-0472">Membrane</keyword>
<keyword evidence="1" id="KW-1133">Transmembrane helix</keyword>
<comment type="caution">
    <text evidence="2">The sequence shown here is derived from an EMBL/GenBank/DDBJ whole genome shotgun (WGS) entry which is preliminary data.</text>
</comment>
<keyword evidence="3" id="KW-1185">Reference proteome</keyword>
<dbReference type="AlphaFoldDB" id="A9DVZ6"/>
<sequence length="89" mass="10380">MEKENTYDPFQFQNVPTAQQFSLPEKLMAIVLVFSFMTIPLYEISSDAFKANYVYKPEPSYSCATSYFEAHPNISFTTEFRQGKEKNKQ</sequence>
<proteinExistence type="predicted"/>
<dbReference type="EMBL" id="ABIB01000004">
    <property type="protein sequence ID" value="EDP96488.1"/>
    <property type="molecule type" value="Genomic_DNA"/>
</dbReference>
<name>A9DVZ6_9FLAO</name>
<evidence type="ECO:0000313" key="3">
    <source>
        <dbReference type="Proteomes" id="UP000002945"/>
    </source>
</evidence>
<dbReference type="OrthoDB" id="9880383at2"/>
<keyword evidence="1" id="KW-0812">Transmembrane</keyword>
<accession>A9DVZ6</accession>
<organism evidence="2 3">
    <name type="scientific">Kordia algicida OT-1</name>
    <dbReference type="NCBI Taxonomy" id="391587"/>
    <lineage>
        <taxon>Bacteria</taxon>
        <taxon>Pseudomonadati</taxon>
        <taxon>Bacteroidota</taxon>
        <taxon>Flavobacteriia</taxon>
        <taxon>Flavobacteriales</taxon>
        <taxon>Flavobacteriaceae</taxon>
        <taxon>Kordia</taxon>
    </lineage>
</organism>
<gene>
    <name evidence="2" type="ORF">KAOT1_03727</name>
</gene>
<dbReference type="RefSeq" id="WP_007093318.1">
    <property type="nucleotide sequence ID" value="NZ_CP142125.1"/>
</dbReference>
<reference evidence="2 3" key="1">
    <citation type="journal article" date="2011" name="J. Bacteriol.">
        <title>Genome sequence of the algicidal bacterium Kordia algicida OT-1.</title>
        <authorList>
            <person name="Lee H.S."/>
            <person name="Kang S.G."/>
            <person name="Kwon K.K."/>
            <person name="Lee J.H."/>
            <person name="Kim S.J."/>
        </authorList>
    </citation>
    <scope>NUCLEOTIDE SEQUENCE [LARGE SCALE GENOMIC DNA]</scope>
    <source>
        <strain evidence="2 3">OT-1</strain>
    </source>
</reference>
<feature type="transmembrane region" description="Helical" evidence="1">
    <location>
        <begin position="27"/>
        <end position="44"/>
    </location>
</feature>
<evidence type="ECO:0000256" key="1">
    <source>
        <dbReference type="SAM" id="Phobius"/>
    </source>
</evidence>